<keyword evidence="9" id="KW-0809">Transit peptide</keyword>
<dbReference type="GO" id="GO:0005739">
    <property type="term" value="C:mitochondrion"/>
    <property type="evidence" value="ECO:0007669"/>
    <property type="project" value="UniProtKB-SubCell"/>
</dbReference>
<comment type="similarity">
    <text evidence="4">Belongs to the ECSIT family.</text>
</comment>
<evidence type="ECO:0000256" key="13">
    <source>
        <dbReference type="ARBA" id="ARBA00045816"/>
    </source>
</evidence>
<evidence type="ECO:0000256" key="8">
    <source>
        <dbReference type="ARBA" id="ARBA00022859"/>
    </source>
</evidence>
<evidence type="ECO:0000256" key="10">
    <source>
        <dbReference type="ARBA" id="ARBA00023128"/>
    </source>
</evidence>
<evidence type="ECO:0000256" key="4">
    <source>
        <dbReference type="ARBA" id="ARBA00007674"/>
    </source>
</evidence>
<dbReference type="GO" id="GO:0007178">
    <property type="term" value="P:cell surface receptor protein serine/threonine kinase signaling pathway"/>
    <property type="evidence" value="ECO:0007669"/>
    <property type="project" value="TreeGrafter"/>
</dbReference>
<evidence type="ECO:0000256" key="5">
    <source>
        <dbReference type="ARBA" id="ARBA00019998"/>
    </source>
</evidence>
<dbReference type="GO" id="GO:0005634">
    <property type="term" value="C:nucleus"/>
    <property type="evidence" value="ECO:0007669"/>
    <property type="project" value="UniProtKB-SubCell"/>
</dbReference>
<accession>A0A1U7T198</accession>
<keyword evidence="8" id="KW-0391">Immunity</keyword>
<dbReference type="RefSeq" id="XP_008046702.1">
    <property type="nucleotide sequence ID" value="XM_008048511.2"/>
</dbReference>
<dbReference type="InterPro" id="IPR010418">
    <property type="entry name" value="ECSIT"/>
</dbReference>
<comment type="subcellular location">
    <subcellularLocation>
        <location evidence="3">Cytoplasm</location>
    </subcellularLocation>
    <subcellularLocation>
        <location evidence="2">Mitochondrion</location>
    </subcellularLocation>
    <subcellularLocation>
        <location evidence="1">Nucleus</location>
    </subcellularLocation>
</comment>
<keyword evidence="11" id="KW-0539">Nucleus</keyword>
<evidence type="ECO:0000259" key="16">
    <source>
        <dbReference type="SMART" id="SM01284"/>
    </source>
</evidence>
<evidence type="ECO:0000313" key="17">
    <source>
        <dbReference type="Proteomes" id="UP000189704"/>
    </source>
</evidence>
<dbReference type="AlphaFoldDB" id="A0A1U7T198"/>
<dbReference type="CTD" id="51295"/>
<dbReference type="KEGG" id="csyr:103249891"/>
<feature type="region of interest" description="Disordered" evidence="15">
    <location>
        <begin position="405"/>
        <end position="435"/>
    </location>
</feature>
<keyword evidence="10" id="KW-0496">Mitochondrion</keyword>
<evidence type="ECO:0000256" key="3">
    <source>
        <dbReference type="ARBA" id="ARBA00004496"/>
    </source>
</evidence>
<evidence type="ECO:0000256" key="12">
    <source>
        <dbReference type="ARBA" id="ARBA00029396"/>
    </source>
</evidence>
<evidence type="ECO:0000256" key="7">
    <source>
        <dbReference type="ARBA" id="ARBA00022588"/>
    </source>
</evidence>
<name>A0A1U7T198_CARSF</name>
<keyword evidence="7" id="KW-0399">Innate immunity</keyword>
<dbReference type="InterPro" id="IPR046448">
    <property type="entry name" value="ECSIT_N"/>
</dbReference>
<evidence type="ECO:0000256" key="9">
    <source>
        <dbReference type="ARBA" id="ARBA00022946"/>
    </source>
</evidence>
<dbReference type="OrthoDB" id="10064298at2759"/>
<protein>
    <recommendedName>
        <fullName evidence="5">Evolutionarily conserved signaling intermediate in Toll pathway, mitochondrial</fullName>
    </recommendedName>
</protein>
<evidence type="ECO:0000256" key="1">
    <source>
        <dbReference type="ARBA" id="ARBA00004123"/>
    </source>
</evidence>
<evidence type="ECO:0000256" key="14">
    <source>
        <dbReference type="ARBA" id="ARBA00046917"/>
    </source>
</evidence>
<dbReference type="SMART" id="SM01284">
    <property type="entry name" value="ECSIT_Cterm"/>
    <property type="match status" value="1"/>
</dbReference>
<dbReference type="PANTHER" id="PTHR13113">
    <property type="entry name" value="ECSIT EVOLUTIONARILY CONSERVED SIGNALING INTERMEDIATE IN TOLL PATHWAYS"/>
    <property type="match status" value="1"/>
</dbReference>
<organism evidence="17 18">
    <name type="scientific">Carlito syrichta</name>
    <name type="common">Philippine tarsier</name>
    <name type="synonym">Tarsius syrichta</name>
    <dbReference type="NCBI Taxonomy" id="1868482"/>
    <lineage>
        <taxon>Eukaryota</taxon>
        <taxon>Metazoa</taxon>
        <taxon>Chordata</taxon>
        <taxon>Craniata</taxon>
        <taxon>Vertebrata</taxon>
        <taxon>Euteleostomi</taxon>
        <taxon>Mammalia</taxon>
        <taxon>Eutheria</taxon>
        <taxon>Euarchontoglires</taxon>
        <taxon>Primates</taxon>
        <taxon>Haplorrhini</taxon>
        <taxon>Tarsiiformes</taxon>
        <taxon>Tarsiidae</taxon>
        <taxon>Carlito</taxon>
    </lineage>
</organism>
<sequence length="435" mass="49366">MTRGMSWVQAILQARSLPRGWGGICRAALTGAPSSQVPSHPPRDLHCSSAAHNTELSLVPGPPEPQRRPIRALAPHEELFKQAPGGERDKASFVQAVQSFGQYNVHKRGHVDFIYLALRKMREYGVERDLAVYNLLLDVFPKEVFRPRNIIQRIFIHYPRQQECGVAVLEQMENHGVMPNKETEFLLVQIFGRKSYPMLKFLRMKLWFSRFKNINPFPVPRDLPQDPVDLARLGLRHIEPDLSARVTVYQIPWSKDSTGAADPTKPHIVGIQSPDQQAALAHHNPARPIFVEGPFSLWLRGKCVYYHILRADLLPPEEREAEEIPEEWNLYYPMQLDLEYGRSGWDDYEFDIDEVEEGPVFAMCMAGAHDQATLAKWIQGLQETNPVLAHIPVVFRLAGSTGELLASSASLEEPPPPEGQEEGEDNLQRQQQSQS</sequence>
<dbReference type="Proteomes" id="UP000189704">
    <property type="component" value="Unplaced"/>
</dbReference>
<comment type="function">
    <text evidence="12">As part of the MCIA complex, involved in the assembly of the mitochondrial complex I.</text>
</comment>
<evidence type="ECO:0000256" key="2">
    <source>
        <dbReference type="ARBA" id="ARBA00004173"/>
    </source>
</evidence>
<evidence type="ECO:0000256" key="11">
    <source>
        <dbReference type="ARBA" id="ARBA00023242"/>
    </source>
</evidence>
<feature type="domain" description="ECSIT C-terminal" evidence="16">
    <location>
        <begin position="273"/>
        <end position="398"/>
    </location>
</feature>
<keyword evidence="17" id="KW-1185">Reference proteome</keyword>
<dbReference type="GeneID" id="103249891"/>
<comment type="function">
    <text evidence="13">Adapter protein that plays a role in different signaling pathways including TLRs and IL-1 pathways or innate antiviral induction signaling. Plays a role in the activation of NF-kappa-B by forming a signal complex with TRAF6 and TAK1/MAP3K7 to activate TAK1/MAP3K7 leading to activation of IKKs. Once ubiquitinated, interacts with the dissociated RELA and NFKB1 proteins and translocates to the nucleus where it induces NF-kappa-B-dependent gene expression. Plays a role in innate antiviral immune response by bridging the pattern recognition receptors RIGI and MDA5/IFIT1 to the MAVS complex at the mitochondrion. Promotes proteolytic activation of MAP3K1. Involved in the BMP signaling pathway. Required for normal embryonic development.</text>
</comment>
<dbReference type="Pfam" id="PF14784">
    <property type="entry name" value="ECSIT_C"/>
    <property type="match status" value="1"/>
</dbReference>
<dbReference type="PANTHER" id="PTHR13113:SF1">
    <property type="entry name" value="EVOLUTIONARILY CONSERVED SIGNALING INTERMEDIATE IN TOLL PATHWAY, MITOCHONDRIAL"/>
    <property type="match status" value="1"/>
</dbReference>
<comment type="subunit">
    <text evidence="14">Interacts with MAP3K1, SMAD4 and TRAF6. Interacts with SMAD1 only after BMP4-treatment. Part of the mitochondrial complex I assembly/MCIA complex that comprises at least the core subunits TMEM126B, NDUFAF1, ECSIT and ACAD9 and complement subunits such as COA1 and TMEM186. Interacts with NDUFAF1. Interacts with ACAD9. Interacts with TRIM59. Interacts with TMEM70 and TMEM242. Interacts (when ubiquitinated) with NF-kappa-B subunits RELA and NFKB1. Interacts with RIGI, IFIT1 and MAVS; these interactions promote RLR-mediated type I IFN induction. Interacts with SQSTM1; this interaction inhibits TLR4 signaling via functional regulation of the TRAF6-ECSIT complex. Interacts with cereblon/CRBN; this interaction inhibits the ubiquitination of ECSIT.</text>
</comment>
<dbReference type="STRING" id="1868482.ENSTSYP00000004629"/>
<evidence type="ECO:0000256" key="6">
    <source>
        <dbReference type="ARBA" id="ARBA00022490"/>
    </source>
</evidence>
<keyword evidence="6" id="KW-0963">Cytoplasm</keyword>
<proteinExistence type="inferred from homology"/>
<evidence type="ECO:0000256" key="15">
    <source>
        <dbReference type="SAM" id="MobiDB-lite"/>
    </source>
</evidence>
<reference evidence="18" key="1">
    <citation type="submission" date="2025-08" db="UniProtKB">
        <authorList>
            <consortium name="RefSeq"/>
        </authorList>
    </citation>
    <scope>IDENTIFICATION</scope>
</reference>
<dbReference type="Pfam" id="PF06239">
    <property type="entry name" value="ECSIT_N"/>
    <property type="match status" value="1"/>
</dbReference>
<dbReference type="GO" id="GO:0045087">
    <property type="term" value="P:innate immune response"/>
    <property type="evidence" value="ECO:0007669"/>
    <property type="project" value="UniProtKB-KW"/>
</dbReference>
<evidence type="ECO:0000313" key="18">
    <source>
        <dbReference type="RefSeq" id="XP_008046702.1"/>
    </source>
</evidence>
<gene>
    <name evidence="18" type="primary">ECSIT</name>
</gene>
<dbReference type="InterPro" id="IPR029342">
    <property type="entry name" value="ECIST_C"/>
</dbReference>